<accession>A0A8J2XU49</accession>
<keyword evidence="2" id="KW-1185">Reference proteome</keyword>
<gene>
    <name evidence="1" type="ORF">GCM10011511_53510</name>
</gene>
<dbReference type="InterPro" id="IPR029470">
    <property type="entry name" value="PDDEXK_4"/>
</dbReference>
<evidence type="ECO:0000313" key="2">
    <source>
        <dbReference type="Proteomes" id="UP000607559"/>
    </source>
</evidence>
<proteinExistence type="predicted"/>
<dbReference type="Proteomes" id="UP000607559">
    <property type="component" value="Unassembled WGS sequence"/>
</dbReference>
<sequence length="197" mass="23383">MNKLPIFFNYDEEGPTDNGYEAMQDFFLSWTLRCAEDKYRNANVRVHEYAKKAVFLLLYGHNRKDSFALDKKISENFKVTRVETKRQNGGVDLIALITIDDNNLQPKKFALNIENKWYSPLKEHQLEKGKTHVESTFPDYQVVNLFITCDDCRKNYEQEKRWCRDNQYKFLTISDIADIAEMNETGNDLFDAYWFDK</sequence>
<comment type="caution">
    <text evidence="1">The sequence shown here is derived from an EMBL/GenBank/DDBJ whole genome shotgun (WGS) entry which is preliminary data.</text>
</comment>
<dbReference type="AlphaFoldDB" id="A0A8J2XU49"/>
<dbReference type="Pfam" id="PF14281">
    <property type="entry name" value="PDDEXK_4"/>
    <property type="match status" value="1"/>
</dbReference>
<evidence type="ECO:0000313" key="1">
    <source>
        <dbReference type="EMBL" id="GGB22886.1"/>
    </source>
</evidence>
<dbReference type="EMBL" id="BMJC01000007">
    <property type="protein sequence ID" value="GGB22886.1"/>
    <property type="molecule type" value="Genomic_DNA"/>
</dbReference>
<reference evidence="1" key="2">
    <citation type="submission" date="2020-09" db="EMBL/GenBank/DDBJ databases">
        <authorList>
            <person name="Sun Q."/>
            <person name="Zhou Y."/>
        </authorList>
    </citation>
    <scope>NUCLEOTIDE SEQUENCE</scope>
    <source>
        <strain evidence="1">CGMCC 1.15448</strain>
    </source>
</reference>
<protein>
    <submittedName>
        <fullName evidence="1">Uncharacterized protein</fullName>
    </submittedName>
</protein>
<name>A0A8J2XU49_9BACT</name>
<organism evidence="1 2">
    <name type="scientific">Puia dinghuensis</name>
    <dbReference type="NCBI Taxonomy" id="1792502"/>
    <lineage>
        <taxon>Bacteria</taxon>
        <taxon>Pseudomonadati</taxon>
        <taxon>Bacteroidota</taxon>
        <taxon>Chitinophagia</taxon>
        <taxon>Chitinophagales</taxon>
        <taxon>Chitinophagaceae</taxon>
        <taxon>Puia</taxon>
    </lineage>
</organism>
<reference evidence="1" key="1">
    <citation type="journal article" date="2014" name="Int. J. Syst. Evol. Microbiol.">
        <title>Complete genome sequence of Corynebacterium casei LMG S-19264T (=DSM 44701T), isolated from a smear-ripened cheese.</title>
        <authorList>
            <consortium name="US DOE Joint Genome Institute (JGI-PGF)"/>
            <person name="Walter F."/>
            <person name="Albersmeier A."/>
            <person name="Kalinowski J."/>
            <person name="Ruckert C."/>
        </authorList>
    </citation>
    <scope>NUCLEOTIDE SEQUENCE</scope>
    <source>
        <strain evidence="1">CGMCC 1.15448</strain>
    </source>
</reference>
<dbReference type="RefSeq" id="WP_188937587.1">
    <property type="nucleotide sequence ID" value="NZ_BMJC01000007.1"/>
</dbReference>